<dbReference type="InterPro" id="IPR003783">
    <property type="entry name" value="Regulatory_RecX"/>
</dbReference>
<dbReference type="RefSeq" id="WP_019169377.1">
    <property type="nucleotide sequence ID" value="NZ_CAIB01000246.1"/>
</dbReference>
<dbReference type="GO" id="GO:0006282">
    <property type="term" value="P:regulation of DNA repair"/>
    <property type="evidence" value="ECO:0007669"/>
    <property type="project" value="UniProtKB-UniRule"/>
</dbReference>
<comment type="subcellular location">
    <subcellularLocation>
        <location evidence="1 5">Cytoplasm</location>
    </subcellularLocation>
</comment>
<accession>A0A380G7L6</accession>
<dbReference type="InterPro" id="IPR053926">
    <property type="entry name" value="RecX_HTH_1st"/>
</dbReference>
<keyword evidence="9" id="KW-1185">Reference proteome</keyword>
<evidence type="ECO:0000259" key="7">
    <source>
        <dbReference type="Pfam" id="PF21982"/>
    </source>
</evidence>
<dbReference type="PANTHER" id="PTHR33602:SF1">
    <property type="entry name" value="REGULATORY PROTEIN RECX FAMILY PROTEIN"/>
    <property type="match status" value="1"/>
</dbReference>
<feature type="domain" description="RecX third three-helical" evidence="6">
    <location>
        <begin position="217"/>
        <end position="258"/>
    </location>
</feature>
<evidence type="ECO:0000313" key="9">
    <source>
        <dbReference type="Proteomes" id="UP000255549"/>
    </source>
</evidence>
<dbReference type="HAMAP" id="MF_01114">
    <property type="entry name" value="RecX"/>
    <property type="match status" value="1"/>
</dbReference>
<evidence type="ECO:0000256" key="1">
    <source>
        <dbReference type="ARBA" id="ARBA00004496"/>
    </source>
</evidence>
<feature type="domain" description="RecX first three-helical" evidence="7">
    <location>
        <begin position="64"/>
        <end position="101"/>
    </location>
</feature>
<dbReference type="Pfam" id="PF21982">
    <property type="entry name" value="RecX_HTH1"/>
    <property type="match status" value="1"/>
</dbReference>
<dbReference type="AlphaFoldDB" id="A0A380G7L6"/>
<comment type="function">
    <text evidence="5">Modulates RecA activity.</text>
</comment>
<evidence type="ECO:0000259" key="6">
    <source>
        <dbReference type="Pfam" id="PF21981"/>
    </source>
</evidence>
<dbReference type="InterPro" id="IPR036388">
    <property type="entry name" value="WH-like_DNA-bd_sf"/>
</dbReference>
<evidence type="ECO:0000256" key="5">
    <source>
        <dbReference type="HAMAP-Rule" id="MF_01114"/>
    </source>
</evidence>
<dbReference type="OrthoDB" id="5421057at2"/>
<dbReference type="STRING" id="1141106.GCA_000308095_00395"/>
<dbReference type="Gene3D" id="1.10.10.10">
    <property type="entry name" value="Winged helix-like DNA-binding domain superfamily/Winged helix DNA-binding domain"/>
    <property type="match status" value="4"/>
</dbReference>
<comment type="similarity">
    <text evidence="2 5">Belongs to the RecX family.</text>
</comment>
<dbReference type="PANTHER" id="PTHR33602">
    <property type="entry name" value="REGULATORY PROTEIN RECX FAMILY PROTEIN"/>
    <property type="match status" value="1"/>
</dbReference>
<evidence type="ECO:0000313" key="8">
    <source>
        <dbReference type="EMBL" id="SUM46273.1"/>
    </source>
</evidence>
<protein>
    <recommendedName>
        <fullName evidence="3 5">Regulatory protein RecX</fullName>
    </recommendedName>
</protein>
<sequence>MSKITKIEVQKNHHERFNIYIDNEFALGISMDTLVAFNIKKGDEVDTAELKALAQREHQQQANNHAIQYLSYRKRTRKEIATQLKKEGYEEDIIHETIAYCERLKLIDHRDYMLSLKNTMLRTTDKGPEVFRQKLHQAGIEADLIDEGVRLYEDEQSFERIMQIAQKIMDQKKGPVSKVKVKVQQSLQQKGFNLDTIFKVMNALDFTQDPETVDNLLQRDLEKVYNKYQKKYEGKTLYNKTIEALLRKGYSYDDIQRKLTESGIDHD</sequence>
<dbReference type="Pfam" id="PF21981">
    <property type="entry name" value="RecX_HTH3"/>
    <property type="match status" value="2"/>
</dbReference>
<evidence type="ECO:0000256" key="3">
    <source>
        <dbReference type="ARBA" id="ARBA00018111"/>
    </source>
</evidence>
<evidence type="ECO:0000256" key="2">
    <source>
        <dbReference type="ARBA" id="ARBA00009695"/>
    </source>
</evidence>
<dbReference type="Proteomes" id="UP000255549">
    <property type="component" value="Unassembled WGS sequence"/>
</dbReference>
<dbReference type="GO" id="GO:0005737">
    <property type="term" value="C:cytoplasm"/>
    <property type="evidence" value="ECO:0007669"/>
    <property type="project" value="UniProtKB-SubCell"/>
</dbReference>
<dbReference type="InterPro" id="IPR053925">
    <property type="entry name" value="RecX_HTH_3rd"/>
</dbReference>
<dbReference type="NCBIfam" id="NF010733">
    <property type="entry name" value="PRK14135.1"/>
    <property type="match status" value="1"/>
</dbReference>
<name>A0A380G7L6_STAIN</name>
<gene>
    <name evidence="5 8" type="primary">recX</name>
    <name evidence="8" type="ORF">NCTC11048_01284</name>
</gene>
<evidence type="ECO:0000256" key="4">
    <source>
        <dbReference type="ARBA" id="ARBA00022490"/>
    </source>
</evidence>
<proteinExistence type="inferred from homology"/>
<reference evidence="8 9" key="1">
    <citation type="submission" date="2018-06" db="EMBL/GenBank/DDBJ databases">
        <authorList>
            <consortium name="Pathogen Informatics"/>
            <person name="Doyle S."/>
        </authorList>
    </citation>
    <scope>NUCLEOTIDE SEQUENCE [LARGE SCALE GENOMIC DNA]</scope>
    <source>
        <strain evidence="9">NCTC 11048</strain>
    </source>
</reference>
<keyword evidence="4 5" id="KW-0963">Cytoplasm</keyword>
<feature type="domain" description="RecX third three-helical" evidence="6">
    <location>
        <begin position="154"/>
        <end position="201"/>
    </location>
</feature>
<organism evidence="8 9">
    <name type="scientific">Staphylococcus intermedius NCTC 11048</name>
    <dbReference type="NCBI Taxonomy" id="1141106"/>
    <lineage>
        <taxon>Bacteria</taxon>
        <taxon>Bacillati</taxon>
        <taxon>Bacillota</taxon>
        <taxon>Bacilli</taxon>
        <taxon>Bacillales</taxon>
        <taxon>Staphylococcaceae</taxon>
        <taxon>Staphylococcus</taxon>
        <taxon>Staphylococcus intermedius group</taxon>
    </lineage>
</organism>
<dbReference type="EMBL" id="UHDP01000003">
    <property type="protein sequence ID" value="SUM46273.1"/>
    <property type="molecule type" value="Genomic_DNA"/>
</dbReference>